<feature type="chain" id="PRO_5039640037" description="Lipoprotein" evidence="2">
    <location>
        <begin position="22"/>
        <end position="236"/>
    </location>
</feature>
<feature type="compositionally biased region" description="Basic and acidic residues" evidence="1">
    <location>
        <begin position="216"/>
        <end position="225"/>
    </location>
</feature>
<protein>
    <recommendedName>
        <fullName evidence="5">Lipoprotein</fullName>
    </recommendedName>
</protein>
<feature type="compositionally biased region" description="Polar residues" evidence="1">
    <location>
        <begin position="147"/>
        <end position="157"/>
    </location>
</feature>
<feature type="signal peptide" evidence="2">
    <location>
        <begin position="1"/>
        <end position="21"/>
    </location>
</feature>
<proteinExistence type="predicted"/>
<dbReference type="KEGG" id="salf:SMD44_05804"/>
<evidence type="ECO:0000313" key="3">
    <source>
        <dbReference type="EMBL" id="ARX86333.1"/>
    </source>
</evidence>
<dbReference type="EMBL" id="CP021748">
    <property type="protein sequence ID" value="ARX86333.1"/>
    <property type="molecule type" value="Genomic_DNA"/>
</dbReference>
<dbReference type="STRING" id="67267.GCA_000716675_05885"/>
<reference evidence="3 4" key="1">
    <citation type="submission" date="2017-05" db="EMBL/GenBank/DDBJ databases">
        <title>Streptomyces alboflavus Genome sequencing and assembly.</title>
        <authorList>
            <person name="Wang Y."/>
            <person name="Du B."/>
            <person name="Ding Y."/>
            <person name="Liu H."/>
            <person name="Hou Q."/>
            <person name="Liu K."/>
            <person name="Wang C."/>
            <person name="Yao L."/>
        </authorList>
    </citation>
    <scope>NUCLEOTIDE SEQUENCE [LARGE SCALE GENOMIC DNA]</scope>
    <source>
        <strain evidence="3 4">MDJK44</strain>
    </source>
</reference>
<organism evidence="3 4">
    <name type="scientific">Streptomyces alboflavus</name>
    <dbReference type="NCBI Taxonomy" id="67267"/>
    <lineage>
        <taxon>Bacteria</taxon>
        <taxon>Bacillati</taxon>
        <taxon>Actinomycetota</taxon>
        <taxon>Actinomycetes</taxon>
        <taxon>Kitasatosporales</taxon>
        <taxon>Streptomycetaceae</taxon>
        <taxon>Streptomyces</taxon>
    </lineage>
</organism>
<feature type="region of interest" description="Disordered" evidence="1">
    <location>
        <begin position="140"/>
        <end position="159"/>
    </location>
</feature>
<dbReference type="AlphaFoldDB" id="A0A1Z1WIQ9"/>
<evidence type="ECO:0000256" key="2">
    <source>
        <dbReference type="SAM" id="SignalP"/>
    </source>
</evidence>
<name>A0A1Z1WIQ9_9ACTN</name>
<feature type="region of interest" description="Disordered" evidence="1">
    <location>
        <begin position="192"/>
        <end position="236"/>
    </location>
</feature>
<gene>
    <name evidence="3" type="ORF">SMD44_05804</name>
</gene>
<evidence type="ECO:0008006" key="5">
    <source>
        <dbReference type="Google" id="ProtNLM"/>
    </source>
</evidence>
<feature type="region of interest" description="Disordered" evidence="1">
    <location>
        <begin position="24"/>
        <end position="68"/>
    </location>
</feature>
<dbReference type="RefSeq" id="WP_087885798.1">
    <property type="nucleotide sequence ID" value="NZ_CP021748.1"/>
</dbReference>
<keyword evidence="4" id="KW-1185">Reference proteome</keyword>
<evidence type="ECO:0000313" key="4">
    <source>
        <dbReference type="Proteomes" id="UP000195880"/>
    </source>
</evidence>
<keyword evidence="2" id="KW-0732">Signal</keyword>
<accession>A0A1Z1WIQ9</accession>
<dbReference type="PROSITE" id="PS51257">
    <property type="entry name" value="PROKAR_LIPOPROTEIN"/>
    <property type="match status" value="1"/>
</dbReference>
<sequence>MPRPRLLLPAALLLLAPLALTGCGSEDAGSGNRASGDRASSDRASGNAGSGAGSTPSRADLEDRARAAQTRTAHVYVTEADGFTLAEQSVGVLGDDGFQAVYVAKRGGAQIKVGVERGTVDDTSCRGLYPPAKRCEKDGKGWYRTSGPGSPDSTDASGSWHAYVRSEHGLRIQLSADPGLVDRDTLRAAAEKAHRADAAELDAVLPMKTSPTAPVERGDIPRDGDGAPQDPPGAGG</sequence>
<evidence type="ECO:0000256" key="1">
    <source>
        <dbReference type="SAM" id="MobiDB-lite"/>
    </source>
</evidence>
<dbReference type="OrthoDB" id="4828536at2"/>
<dbReference type="Proteomes" id="UP000195880">
    <property type="component" value="Chromosome"/>
</dbReference>